<dbReference type="PROSITE" id="PS51349">
    <property type="entry name" value="FMN_HYDROXY_ACID_DH_2"/>
    <property type="match status" value="1"/>
</dbReference>
<evidence type="ECO:0000259" key="4">
    <source>
        <dbReference type="PROSITE" id="PS51349"/>
    </source>
</evidence>
<dbReference type="InterPro" id="IPR001031">
    <property type="entry name" value="Thioesterase"/>
</dbReference>
<evidence type="ECO:0000256" key="3">
    <source>
        <dbReference type="SAM" id="MobiDB-lite"/>
    </source>
</evidence>
<dbReference type="SMART" id="SM00824">
    <property type="entry name" value="PKS_TE"/>
    <property type="match status" value="1"/>
</dbReference>
<dbReference type="InterPro" id="IPR020802">
    <property type="entry name" value="TesA-like"/>
</dbReference>
<dbReference type="InterPro" id="IPR029058">
    <property type="entry name" value="AB_hydrolase_fold"/>
</dbReference>
<evidence type="ECO:0000256" key="2">
    <source>
        <dbReference type="ARBA" id="ARBA00023002"/>
    </source>
</evidence>
<comment type="cofactor">
    <cofactor evidence="1">
        <name>FMN</name>
        <dbReference type="ChEBI" id="CHEBI:58210"/>
    </cofactor>
</comment>
<keyword evidence="5" id="KW-0378">Hydrolase</keyword>
<sequence length="677" mass="71170">MPTTDMTQTEPQASASAPPSRWLRTFREAGPGSALLVCFPHAGGGANAFSAVAAALPEDIGLLAVQYPGRQDRRAEPCAEDVAELAEGAAAELVAYTGRRLFLLGHSMGALVAFETARLLAKRDVVARLFVSAARPPSHDWQEPDLDGLTDSEVVTGVRRLGGVPEPLLDDPETVSELVRVLRGDHRALRRYRAPADAVLPIPVTVLLAEADPKNSASQVRDWARHSTAGCGLERLPGGHFSLTDAASPAVPLLTRYIREEAQPSQDLGDALDDGKGAAGVRPAASAAPADLIKEILLAGLRGSRPPLSTDLTRLEDAAREVLEPNAFGYVSGNAGTGVSARNNREAFDRLRLVPRMMRGTARRDMSVCLLGRRLPSPVLLAPVAALGAVHPQGELDTVRGAAAVGLPFILSSFASRTLEEVAAAAGPEPRWFQLYLPTERPVAESLVRRAEASGYTALVVTVDAPSFGYRPADLDAAHSPFLQGIGISNYTDDPAFRATLPPDADRLAVLAHWAGTATDPALTWDDLAWLRRFTELPVLVKGVLHPDDARLALEYGADGVVVSNHGGRQLDGSVASLDALPAVRAAVGDAAPVLLDSGVRTGSDVLKALALGADAVLLGRPYVYGLALGGQHGVEHVLRCLLADLDLALALAGCACVADVTAELVSPPGDPGMHRP</sequence>
<dbReference type="SUPFAM" id="SSF51395">
    <property type="entry name" value="FMN-linked oxidoreductases"/>
    <property type="match status" value="1"/>
</dbReference>
<dbReference type="Gene3D" id="3.20.20.70">
    <property type="entry name" value="Aldolase class I"/>
    <property type="match status" value="1"/>
</dbReference>
<feature type="domain" description="FMN hydroxy acid dehydrogenase" evidence="4">
    <location>
        <begin position="304"/>
        <end position="671"/>
    </location>
</feature>
<name>A0ABU2PS52_9ACTN</name>
<reference evidence="6" key="1">
    <citation type="submission" date="2023-07" db="EMBL/GenBank/DDBJ databases">
        <title>30 novel species of actinomycetes from the DSMZ collection.</title>
        <authorList>
            <person name="Nouioui I."/>
        </authorList>
    </citation>
    <scope>NUCLEOTIDE SEQUENCE [LARGE SCALE GENOMIC DNA]</scope>
    <source>
        <strain evidence="6">DSM 41636</strain>
    </source>
</reference>
<comment type="caution">
    <text evidence="5">The sequence shown here is derived from an EMBL/GenBank/DDBJ whole genome shotgun (WGS) entry which is preliminary data.</text>
</comment>
<dbReference type="Pfam" id="PF00975">
    <property type="entry name" value="Thioesterase"/>
    <property type="match status" value="1"/>
</dbReference>
<dbReference type="Gene3D" id="3.40.50.1820">
    <property type="entry name" value="alpha/beta hydrolase"/>
    <property type="match status" value="1"/>
</dbReference>
<evidence type="ECO:0000313" key="6">
    <source>
        <dbReference type="Proteomes" id="UP001183881"/>
    </source>
</evidence>
<keyword evidence="2" id="KW-0560">Oxidoreductase</keyword>
<feature type="region of interest" description="Disordered" evidence="3">
    <location>
        <begin position="264"/>
        <end position="284"/>
    </location>
</feature>
<proteinExistence type="predicted"/>
<dbReference type="InterPro" id="IPR013785">
    <property type="entry name" value="Aldolase_TIM"/>
</dbReference>
<keyword evidence="6" id="KW-1185">Reference proteome</keyword>
<dbReference type="PANTHER" id="PTHR10578">
    <property type="entry name" value="S -2-HYDROXY-ACID OXIDASE-RELATED"/>
    <property type="match status" value="1"/>
</dbReference>
<gene>
    <name evidence="5" type="ORF">RM705_02510</name>
</gene>
<dbReference type="PANTHER" id="PTHR10578:SF143">
    <property type="entry name" value="FMN-DEPENDENT ALPHA-HYDROXY ACID DEHYDROGENASE PB1A11.03"/>
    <property type="match status" value="1"/>
</dbReference>
<dbReference type="Proteomes" id="UP001183881">
    <property type="component" value="Unassembled WGS sequence"/>
</dbReference>
<dbReference type="SUPFAM" id="SSF53474">
    <property type="entry name" value="alpha/beta-Hydrolases"/>
    <property type="match status" value="1"/>
</dbReference>
<dbReference type="RefSeq" id="WP_311641028.1">
    <property type="nucleotide sequence ID" value="NZ_JAVRFA010000002.1"/>
</dbReference>
<dbReference type="Pfam" id="PF01070">
    <property type="entry name" value="FMN_dh"/>
    <property type="match status" value="1"/>
</dbReference>
<organism evidence="5 6">
    <name type="scientific">Streptomyces edwardsiae</name>
    <dbReference type="NCBI Taxonomy" id="3075527"/>
    <lineage>
        <taxon>Bacteria</taxon>
        <taxon>Bacillati</taxon>
        <taxon>Actinomycetota</taxon>
        <taxon>Actinomycetes</taxon>
        <taxon>Kitasatosporales</taxon>
        <taxon>Streptomycetaceae</taxon>
        <taxon>Streptomyces</taxon>
    </lineage>
</organism>
<accession>A0ABU2PS52</accession>
<evidence type="ECO:0000313" key="5">
    <source>
        <dbReference type="EMBL" id="MDT0393585.1"/>
    </source>
</evidence>
<dbReference type="InterPro" id="IPR008259">
    <property type="entry name" value="FMN_hydac_DH_AS"/>
</dbReference>
<dbReference type="InterPro" id="IPR037396">
    <property type="entry name" value="FMN_HAD"/>
</dbReference>
<dbReference type="GO" id="GO:0016787">
    <property type="term" value="F:hydrolase activity"/>
    <property type="evidence" value="ECO:0007669"/>
    <property type="project" value="UniProtKB-KW"/>
</dbReference>
<evidence type="ECO:0000256" key="1">
    <source>
        <dbReference type="ARBA" id="ARBA00001917"/>
    </source>
</evidence>
<dbReference type="EMBL" id="JAVRFA010000002">
    <property type="protein sequence ID" value="MDT0393585.1"/>
    <property type="molecule type" value="Genomic_DNA"/>
</dbReference>
<dbReference type="PROSITE" id="PS00557">
    <property type="entry name" value="FMN_HYDROXY_ACID_DH_1"/>
    <property type="match status" value="1"/>
</dbReference>
<dbReference type="InterPro" id="IPR000262">
    <property type="entry name" value="FMN-dep_DH"/>
</dbReference>
<protein>
    <submittedName>
        <fullName evidence="5">Alpha/beta fold hydrolase</fullName>
    </submittedName>
</protein>